<evidence type="ECO:0000313" key="3">
    <source>
        <dbReference type="Proteomes" id="UP000606786"/>
    </source>
</evidence>
<keyword evidence="3" id="KW-1185">Reference proteome</keyword>
<accession>A0A811UQW9</accession>
<evidence type="ECO:0000256" key="1">
    <source>
        <dbReference type="SAM" id="Phobius"/>
    </source>
</evidence>
<keyword evidence="1" id="KW-1133">Transmembrane helix</keyword>
<dbReference type="AlphaFoldDB" id="A0A811UQW9"/>
<gene>
    <name evidence="2" type="ORF">CCAP1982_LOCUS8783</name>
</gene>
<sequence length="68" mass="7575">MVIESATGLLVWLVIPGFGATYGIVASWVRGIWPTAEHQRRRLQIWCRLRAGSEAGAAPKLRIMATRQ</sequence>
<feature type="transmembrane region" description="Helical" evidence="1">
    <location>
        <begin position="12"/>
        <end position="33"/>
    </location>
</feature>
<organism evidence="2 3">
    <name type="scientific">Ceratitis capitata</name>
    <name type="common">Mediterranean fruit fly</name>
    <name type="synonym">Tephritis capitata</name>
    <dbReference type="NCBI Taxonomy" id="7213"/>
    <lineage>
        <taxon>Eukaryota</taxon>
        <taxon>Metazoa</taxon>
        <taxon>Ecdysozoa</taxon>
        <taxon>Arthropoda</taxon>
        <taxon>Hexapoda</taxon>
        <taxon>Insecta</taxon>
        <taxon>Pterygota</taxon>
        <taxon>Neoptera</taxon>
        <taxon>Endopterygota</taxon>
        <taxon>Diptera</taxon>
        <taxon>Brachycera</taxon>
        <taxon>Muscomorpha</taxon>
        <taxon>Tephritoidea</taxon>
        <taxon>Tephritidae</taxon>
        <taxon>Ceratitis</taxon>
        <taxon>Ceratitis</taxon>
    </lineage>
</organism>
<dbReference type="EMBL" id="CAJHJT010000012">
    <property type="protein sequence ID" value="CAD7000295.1"/>
    <property type="molecule type" value="Genomic_DNA"/>
</dbReference>
<dbReference type="Proteomes" id="UP000606786">
    <property type="component" value="Unassembled WGS sequence"/>
</dbReference>
<reference evidence="2" key="1">
    <citation type="submission" date="2020-11" db="EMBL/GenBank/DDBJ databases">
        <authorList>
            <person name="Whitehead M."/>
        </authorList>
    </citation>
    <scope>NUCLEOTIDE SEQUENCE</scope>
    <source>
        <strain evidence="2">EGII</strain>
    </source>
</reference>
<evidence type="ECO:0000313" key="2">
    <source>
        <dbReference type="EMBL" id="CAD7000295.1"/>
    </source>
</evidence>
<proteinExistence type="predicted"/>
<protein>
    <submittedName>
        <fullName evidence="2">(Mediterranean fruit fly) hypothetical protein</fullName>
    </submittedName>
</protein>
<comment type="caution">
    <text evidence="2">The sequence shown here is derived from an EMBL/GenBank/DDBJ whole genome shotgun (WGS) entry which is preliminary data.</text>
</comment>
<keyword evidence="1" id="KW-0812">Transmembrane</keyword>
<name>A0A811UQW9_CERCA</name>
<keyword evidence="1" id="KW-0472">Membrane</keyword>